<evidence type="ECO:0000256" key="4">
    <source>
        <dbReference type="SAM" id="SignalP"/>
    </source>
</evidence>
<dbReference type="PANTHER" id="PTHR33376">
    <property type="match status" value="1"/>
</dbReference>
<dbReference type="NCBIfam" id="NF037995">
    <property type="entry name" value="TRAP_S1"/>
    <property type="match status" value="1"/>
</dbReference>
<evidence type="ECO:0000256" key="3">
    <source>
        <dbReference type="ARBA" id="ARBA00022729"/>
    </source>
</evidence>
<feature type="signal peptide" evidence="4">
    <location>
        <begin position="1"/>
        <end position="27"/>
    </location>
</feature>
<gene>
    <name evidence="5" type="ORF">FY550_02530</name>
</gene>
<dbReference type="KEGG" id="kuy:FY550_02530"/>
<dbReference type="InterPro" id="IPR004682">
    <property type="entry name" value="TRAP_DctP"/>
</dbReference>
<evidence type="ECO:0000313" key="5">
    <source>
        <dbReference type="EMBL" id="QEL10114.1"/>
    </source>
</evidence>
<comment type="similarity">
    <text evidence="1">Belongs to the bacterial solute-binding protein 7 family.</text>
</comment>
<keyword evidence="6" id="KW-1185">Reference proteome</keyword>
<sequence length="338" mass="37384">MSKAALKRTIGLAGCSLLLMTSAHALAADPIVIKFSHVVANDTPKGEGAQMLKKLVEERLGDKVKIEVYPNSSLYDDTKGLNALLTGDVQLLAPSMAKLGQYSKSMQLYDLPFLFDDMQAVSRFEQTPEAKKLLESMEGHGILGLAYWHNGMRQPTSNTEMQEPRDMRGLKLRVEPSNVLADQVKALRAIPRKMAFGEVYQGMQTGVIDGQAGNTWSNIQTQKWPEVQKYVTEANLGVLSYVLITNDKFWKGLPDDVRTELNEIIGEVTESVNDNANRLNEQARQTIADSGSTTITTLSDDQLADWRDATDSVIDKYRDEIGDDLIKAAQQSNQTSAD</sequence>
<evidence type="ECO:0000256" key="2">
    <source>
        <dbReference type="ARBA" id="ARBA00022448"/>
    </source>
</evidence>
<dbReference type="InterPro" id="IPR038404">
    <property type="entry name" value="TRAP_DctP_sf"/>
</dbReference>
<dbReference type="EMBL" id="CP043420">
    <property type="protein sequence ID" value="QEL10114.1"/>
    <property type="molecule type" value="Genomic_DNA"/>
</dbReference>
<dbReference type="GO" id="GO:0030288">
    <property type="term" value="C:outer membrane-bounded periplasmic space"/>
    <property type="evidence" value="ECO:0007669"/>
    <property type="project" value="InterPro"/>
</dbReference>
<dbReference type="PIRSF" id="PIRSF006470">
    <property type="entry name" value="DctB"/>
    <property type="match status" value="1"/>
</dbReference>
<reference evidence="5 6" key="1">
    <citation type="submission" date="2019-08" db="EMBL/GenBank/DDBJ databases">
        <title>Complete genome sequence of Kushneria sp. YCWA18, a halophilic phosphate-solubilizing bacterium isolated from Daqiao saltern in China.</title>
        <authorList>
            <person name="Du G.-X."/>
            <person name="Qu L.-Y."/>
        </authorList>
    </citation>
    <scope>NUCLEOTIDE SEQUENCE [LARGE SCALE GENOMIC DNA]</scope>
    <source>
        <strain evidence="5 6">YCWA18</strain>
    </source>
</reference>
<organism evidence="5 6">
    <name type="scientific">Kushneria phosphatilytica</name>
    <dbReference type="NCBI Taxonomy" id="657387"/>
    <lineage>
        <taxon>Bacteria</taxon>
        <taxon>Pseudomonadati</taxon>
        <taxon>Pseudomonadota</taxon>
        <taxon>Gammaproteobacteria</taxon>
        <taxon>Oceanospirillales</taxon>
        <taxon>Halomonadaceae</taxon>
        <taxon>Kushneria</taxon>
    </lineage>
</organism>
<dbReference type="AlphaFoldDB" id="A0A5C0ZW58"/>
<name>A0A5C0ZW58_9GAMM</name>
<protein>
    <submittedName>
        <fullName evidence="5">DctP family TRAP transporter solute-binding subunit</fullName>
    </submittedName>
</protein>
<feature type="chain" id="PRO_5022887646" evidence="4">
    <location>
        <begin position="28"/>
        <end position="338"/>
    </location>
</feature>
<dbReference type="Gene3D" id="3.40.190.170">
    <property type="entry name" value="Bacterial extracellular solute-binding protein, family 7"/>
    <property type="match status" value="1"/>
</dbReference>
<dbReference type="RefSeq" id="WP_149054337.1">
    <property type="nucleotide sequence ID" value="NZ_CP043420.1"/>
</dbReference>
<keyword evidence="2" id="KW-0813">Transport</keyword>
<accession>A0A5C0ZW58</accession>
<evidence type="ECO:0000256" key="1">
    <source>
        <dbReference type="ARBA" id="ARBA00009023"/>
    </source>
</evidence>
<dbReference type="Proteomes" id="UP000322553">
    <property type="component" value="Chromosome"/>
</dbReference>
<dbReference type="GO" id="GO:0055085">
    <property type="term" value="P:transmembrane transport"/>
    <property type="evidence" value="ECO:0007669"/>
    <property type="project" value="InterPro"/>
</dbReference>
<dbReference type="PANTHER" id="PTHR33376:SF7">
    <property type="entry name" value="C4-DICARBOXYLATE-BINDING PROTEIN DCTB"/>
    <property type="match status" value="1"/>
</dbReference>
<dbReference type="Pfam" id="PF03480">
    <property type="entry name" value="DctP"/>
    <property type="match status" value="1"/>
</dbReference>
<keyword evidence="3 4" id="KW-0732">Signal</keyword>
<dbReference type="InterPro" id="IPR018389">
    <property type="entry name" value="DctP_fam"/>
</dbReference>
<evidence type="ECO:0000313" key="6">
    <source>
        <dbReference type="Proteomes" id="UP000322553"/>
    </source>
</evidence>
<dbReference type="NCBIfam" id="TIGR00787">
    <property type="entry name" value="dctP"/>
    <property type="match status" value="1"/>
</dbReference>
<proteinExistence type="inferred from homology"/>
<dbReference type="GO" id="GO:0015740">
    <property type="term" value="P:C4-dicarboxylate transport"/>
    <property type="evidence" value="ECO:0007669"/>
    <property type="project" value="TreeGrafter"/>
</dbReference>